<dbReference type="Proteomes" id="UP001149165">
    <property type="component" value="Unassembled WGS sequence"/>
</dbReference>
<keyword evidence="4 7" id="KW-0812">Transmembrane</keyword>
<keyword evidence="6 7" id="KW-0472">Membrane</keyword>
<dbReference type="Pfam" id="PF13813">
    <property type="entry name" value="MBOAT_2"/>
    <property type="match status" value="1"/>
</dbReference>
<evidence type="ECO:0000256" key="4">
    <source>
        <dbReference type="ARBA" id="ARBA00022692"/>
    </source>
</evidence>
<dbReference type="PANTHER" id="PTHR31595:SF27">
    <property type="entry name" value="WAX SYNTHASE DOMAIN-CONTAINING PROTEIN-RELATED"/>
    <property type="match status" value="1"/>
</dbReference>
<evidence type="ECO:0000313" key="9">
    <source>
        <dbReference type="EMBL" id="KAJ5097082.1"/>
    </source>
</evidence>
<keyword evidence="10" id="KW-1185">Reference proteome</keyword>
<evidence type="ECO:0000256" key="7">
    <source>
        <dbReference type="SAM" id="Phobius"/>
    </source>
</evidence>
<evidence type="ECO:0000256" key="1">
    <source>
        <dbReference type="ARBA" id="ARBA00004141"/>
    </source>
</evidence>
<evidence type="ECO:0000256" key="2">
    <source>
        <dbReference type="ARBA" id="ARBA00007282"/>
    </source>
</evidence>
<comment type="similarity">
    <text evidence="2">Belongs to the wax synthase family.</text>
</comment>
<feature type="transmembrane region" description="Helical" evidence="7">
    <location>
        <begin position="321"/>
        <end position="342"/>
    </location>
</feature>
<dbReference type="EMBL" id="JAPQKH010000005">
    <property type="protein sequence ID" value="KAJ5097082.1"/>
    <property type="molecule type" value="Genomic_DNA"/>
</dbReference>
<dbReference type="GO" id="GO:0006629">
    <property type="term" value="P:lipid metabolic process"/>
    <property type="evidence" value="ECO:0007669"/>
    <property type="project" value="InterPro"/>
</dbReference>
<keyword evidence="5 7" id="KW-1133">Transmembrane helix</keyword>
<dbReference type="InterPro" id="IPR032805">
    <property type="entry name" value="Wax_synthase_dom"/>
</dbReference>
<dbReference type="OrthoDB" id="1077582at2759"/>
<protein>
    <recommendedName>
        <fullName evidence="8">Wax synthase domain-containing protein</fullName>
    </recommendedName>
</protein>
<evidence type="ECO:0000256" key="6">
    <source>
        <dbReference type="ARBA" id="ARBA00023136"/>
    </source>
</evidence>
<sequence>MLLINPLDANDITREAPARTKTFTGRFLYASELFRCPRGVGTPRQAKGTPSPVVYYCDSKSGAFTASRRTYLLRQSAILAWEYAVLDLLQFASHQQEGPESTPEGVFTYPEWNVSLEKWIERIITHTFAWFVVGRIMCDSRCRLASIIFVGLGFHSPSEWPPVFGKMKDAYTLRKLWGTFWHQMLRPTLTAVSKWITCGVLHLPKPSLLERYTNVFFVFLQSALLHTMLDMVAGIPLEFSGTVPFFTITTLGFMIEDGVQEVYKRVTGSNTQAISIWKRAVGYTWVISWVGVTATWFVHPNMQNTPPSKTSFIPYSFSDHVGAQSVAGFAVISGLVLIFRFGGEV</sequence>
<reference evidence="9" key="2">
    <citation type="journal article" date="2023" name="IMA Fungus">
        <title>Comparative genomic study of the Penicillium genus elucidates a diverse pangenome and 15 lateral gene transfer events.</title>
        <authorList>
            <person name="Petersen C."/>
            <person name="Sorensen T."/>
            <person name="Nielsen M.R."/>
            <person name="Sondergaard T.E."/>
            <person name="Sorensen J.L."/>
            <person name="Fitzpatrick D.A."/>
            <person name="Frisvad J.C."/>
            <person name="Nielsen K.L."/>
        </authorList>
    </citation>
    <scope>NUCLEOTIDE SEQUENCE</scope>
    <source>
        <strain evidence="9">IBT 30069</strain>
    </source>
</reference>
<feature type="transmembrane region" description="Helical" evidence="7">
    <location>
        <begin position="241"/>
        <end position="259"/>
    </location>
</feature>
<gene>
    <name evidence="9" type="ORF">N7456_007803</name>
</gene>
<evidence type="ECO:0000256" key="5">
    <source>
        <dbReference type="ARBA" id="ARBA00022989"/>
    </source>
</evidence>
<name>A0A9W9K9L8_9EURO</name>
<evidence type="ECO:0000256" key="3">
    <source>
        <dbReference type="ARBA" id="ARBA00022679"/>
    </source>
</evidence>
<comment type="caution">
    <text evidence="9">The sequence shown here is derived from an EMBL/GenBank/DDBJ whole genome shotgun (WGS) entry which is preliminary data.</text>
</comment>
<keyword evidence="3" id="KW-0808">Transferase</keyword>
<dbReference type="AlphaFoldDB" id="A0A9W9K9L8"/>
<proteinExistence type="inferred from homology"/>
<evidence type="ECO:0000259" key="8">
    <source>
        <dbReference type="Pfam" id="PF13813"/>
    </source>
</evidence>
<feature type="transmembrane region" description="Helical" evidence="7">
    <location>
        <begin position="280"/>
        <end position="299"/>
    </location>
</feature>
<organism evidence="9 10">
    <name type="scientific">Penicillium angulare</name>
    <dbReference type="NCBI Taxonomy" id="116970"/>
    <lineage>
        <taxon>Eukaryota</taxon>
        <taxon>Fungi</taxon>
        <taxon>Dikarya</taxon>
        <taxon>Ascomycota</taxon>
        <taxon>Pezizomycotina</taxon>
        <taxon>Eurotiomycetes</taxon>
        <taxon>Eurotiomycetidae</taxon>
        <taxon>Eurotiales</taxon>
        <taxon>Aspergillaceae</taxon>
        <taxon>Penicillium</taxon>
    </lineage>
</organism>
<feature type="domain" description="Wax synthase" evidence="8">
    <location>
        <begin position="160"/>
        <end position="247"/>
    </location>
</feature>
<reference evidence="9" key="1">
    <citation type="submission" date="2022-11" db="EMBL/GenBank/DDBJ databases">
        <authorList>
            <person name="Petersen C."/>
        </authorList>
    </citation>
    <scope>NUCLEOTIDE SEQUENCE</scope>
    <source>
        <strain evidence="9">IBT 30069</strain>
    </source>
</reference>
<comment type="subcellular location">
    <subcellularLocation>
        <location evidence="1">Membrane</location>
        <topology evidence="1">Multi-pass membrane protein</topology>
    </subcellularLocation>
</comment>
<dbReference type="GO" id="GO:0016020">
    <property type="term" value="C:membrane"/>
    <property type="evidence" value="ECO:0007669"/>
    <property type="project" value="UniProtKB-SubCell"/>
</dbReference>
<dbReference type="GO" id="GO:0008374">
    <property type="term" value="F:O-acyltransferase activity"/>
    <property type="evidence" value="ECO:0007669"/>
    <property type="project" value="InterPro"/>
</dbReference>
<dbReference type="PANTHER" id="PTHR31595">
    <property type="entry name" value="LONG-CHAIN-ALCOHOL O-FATTY-ACYLTRANSFERASE 3-RELATED"/>
    <property type="match status" value="1"/>
</dbReference>
<dbReference type="InterPro" id="IPR044851">
    <property type="entry name" value="Wax_synthase"/>
</dbReference>
<accession>A0A9W9K9L8</accession>
<evidence type="ECO:0000313" key="10">
    <source>
        <dbReference type="Proteomes" id="UP001149165"/>
    </source>
</evidence>